<dbReference type="RefSeq" id="WP_075380572.1">
    <property type="nucleotide sequence ID" value="NZ_CP015367.1"/>
</dbReference>
<organism evidence="3 5">
    <name type="scientific">Methylobacterium phyllosphaerae</name>
    <dbReference type="NCBI Taxonomy" id="418223"/>
    <lineage>
        <taxon>Bacteria</taxon>
        <taxon>Pseudomonadati</taxon>
        <taxon>Pseudomonadota</taxon>
        <taxon>Alphaproteobacteria</taxon>
        <taxon>Hyphomicrobiales</taxon>
        <taxon>Methylobacteriaceae</taxon>
        <taxon>Methylobacterium</taxon>
    </lineage>
</organism>
<evidence type="ECO:0000313" key="5">
    <source>
        <dbReference type="Proteomes" id="UP000199140"/>
    </source>
</evidence>
<reference evidence="2 4" key="1">
    <citation type="submission" date="2016-04" db="EMBL/GenBank/DDBJ databases">
        <title>Complete genome sequencing and analysis of CBMB27, Methylobacterium phyllosphaerae isolated from leaf tissues of rice (Oryza sativa L.).</title>
        <authorList>
            <person name="Lee Y."/>
            <person name="Hwangbo K."/>
            <person name="Chung H."/>
            <person name="Yoo J."/>
            <person name="Kim K.Y."/>
            <person name="Sa T.M."/>
            <person name="Um Y."/>
            <person name="Madhaiyan M."/>
        </authorList>
    </citation>
    <scope>NUCLEOTIDE SEQUENCE [LARGE SCALE GENOMIC DNA]</scope>
    <source>
        <strain evidence="2 4">CBMB27</strain>
    </source>
</reference>
<keyword evidence="4" id="KW-1185">Reference proteome</keyword>
<sequence>MRKRIGIEAFFKWAYRDELPKAQCEEGDVGPAGFGSGMGGVIAMAEVGALVDYARENAWGVIPDRYAKDDPHPDAIRAAVAMASLDDLELCLPDDWNPITDLGDVGLIHRVDLDAGRLGRAAVDEALADLTTVDAKGNRLLKGGVRRLVMRFAVLNGEPGWEIERPWVKFVCVGKGRPGWFRREIVQGADGPYEIEVDGFDRKRRMPHPDAYRKPYLHPNPVEGIYDRGLHEVYVAALHLLHAELVDKLTGYALELPSRPARPWVDDAPCEPRILLGAKPTPLLERVDDTPMPETDFAAPAGLPRAHARPIRKNSPVRRVAVA</sequence>
<evidence type="ECO:0000313" key="4">
    <source>
        <dbReference type="Proteomes" id="UP000185487"/>
    </source>
</evidence>
<evidence type="ECO:0000256" key="1">
    <source>
        <dbReference type="SAM" id="MobiDB-lite"/>
    </source>
</evidence>
<dbReference type="EMBL" id="FOPK01000012">
    <property type="protein sequence ID" value="SFH01495.1"/>
    <property type="molecule type" value="Genomic_DNA"/>
</dbReference>
<evidence type="ECO:0000313" key="3">
    <source>
        <dbReference type="EMBL" id="SFH01495.1"/>
    </source>
</evidence>
<evidence type="ECO:0000313" key="2">
    <source>
        <dbReference type="EMBL" id="APT31923.1"/>
    </source>
</evidence>
<name>A0AAE8L6X1_9HYPH</name>
<dbReference type="EMBL" id="CP015367">
    <property type="protein sequence ID" value="APT31923.1"/>
    <property type="molecule type" value="Genomic_DNA"/>
</dbReference>
<protein>
    <submittedName>
        <fullName evidence="3">Uncharacterized protein</fullName>
    </submittedName>
</protein>
<feature type="region of interest" description="Disordered" evidence="1">
    <location>
        <begin position="298"/>
        <end position="323"/>
    </location>
</feature>
<accession>A0AAE8L6X1</accession>
<dbReference type="Proteomes" id="UP000199140">
    <property type="component" value="Unassembled WGS sequence"/>
</dbReference>
<proteinExistence type="predicted"/>
<gene>
    <name evidence="2" type="ORF">MCBMB27_02632</name>
    <name evidence="3" type="ORF">SAMN05192567_11235</name>
</gene>
<dbReference type="KEGG" id="mphy:MCBMB27_02632"/>
<reference evidence="3 5" key="2">
    <citation type="submission" date="2016-10" db="EMBL/GenBank/DDBJ databases">
        <authorList>
            <person name="Varghese N."/>
            <person name="Submissions S."/>
        </authorList>
    </citation>
    <scope>NUCLEOTIDE SEQUENCE [LARGE SCALE GENOMIC DNA]</scope>
    <source>
        <strain evidence="3 5">CBMB27</strain>
    </source>
</reference>
<dbReference type="AlphaFoldDB" id="A0AAE8L6X1"/>
<dbReference type="Proteomes" id="UP000185487">
    <property type="component" value="Chromosome"/>
</dbReference>
<feature type="compositionally biased region" description="Basic residues" evidence="1">
    <location>
        <begin position="306"/>
        <end position="316"/>
    </location>
</feature>